<keyword evidence="1" id="KW-0472">Membrane</keyword>
<name>A0A4Q1D5X4_9BACT</name>
<feature type="transmembrane region" description="Helical" evidence="1">
    <location>
        <begin position="14"/>
        <end position="35"/>
    </location>
</feature>
<protein>
    <submittedName>
        <fullName evidence="2">Cell envelope integrity protein CreD</fullName>
    </submittedName>
</protein>
<dbReference type="GO" id="GO:0005886">
    <property type="term" value="C:plasma membrane"/>
    <property type="evidence" value="ECO:0007669"/>
    <property type="project" value="TreeGrafter"/>
</dbReference>
<proteinExistence type="predicted"/>
<dbReference type="Pfam" id="PF06123">
    <property type="entry name" value="CreD"/>
    <property type="match status" value="1"/>
</dbReference>
<feature type="transmembrane region" description="Helical" evidence="1">
    <location>
        <begin position="377"/>
        <end position="398"/>
    </location>
</feature>
<feature type="transmembrane region" description="Helical" evidence="1">
    <location>
        <begin position="326"/>
        <end position="345"/>
    </location>
</feature>
<dbReference type="EMBL" id="SDHZ01000002">
    <property type="protein sequence ID" value="RXK83091.1"/>
    <property type="molecule type" value="Genomic_DNA"/>
</dbReference>
<dbReference type="Proteomes" id="UP000290545">
    <property type="component" value="Unassembled WGS sequence"/>
</dbReference>
<dbReference type="RefSeq" id="WP_129004053.1">
    <property type="nucleotide sequence ID" value="NZ_SDHZ01000002.1"/>
</dbReference>
<keyword evidence="1" id="KW-0812">Transmembrane</keyword>
<sequence length="435" mass="48338">MTTDQAPNRFTNKVFFKAFITGFLILIMLVPAQYVNNLVKEREQRQKQVVEEVSSKWATAQTFTGPYLVIPYSVSQPGKQPVTQKMILLPEELKVDGTVTPAQKHRSIYQVLLYKAKIECTGHFRFVLPENIPATNLKLGESRICIGISDFKGIEDKLQLQVNNIPHTLQPGLPTSEIDNSGFSAPLALTTTNLDTTLSFRLPLQLKGSSQLHFAPLAANSSFSLSSPWPSPSFDGSALPSLPADPGPDGFHATWNFNQANLPFPVAITTETVNKQALAFGLTMMEPADQYVKTLRCTKYAILFIGLSFALFFMVELMYKRPVHPLQYLLVGLALTVFYTLLLSISEFIQFDLAYLIATVATVSLISLYVKGYFGNWKIAGIFAGLLSALYGFIFILIRLEDTALLVGSIGLFVMLAIVMYISRRINWYGYAANS</sequence>
<evidence type="ECO:0000313" key="3">
    <source>
        <dbReference type="Proteomes" id="UP000290545"/>
    </source>
</evidence>
<dbReference type="InterPro" id="IPR010364">
    <property type="entry name" value="Uncharacterised_IM_CreD"/>
</dbReference>
<dbReference type="NCBIfam" id="NF008712">
    <property type="entry name" value="PRK11715.1-1"/>
    <property type="match status" value="1"/>
</dbReference>
<keyword evidence="3" id="KW-1185">Reference proteome</keyword>
<evidence type="ECO:0000256" key="1">
    <source>
        <dbReference type="SAM" id="Phobius"/>
    </source>
</evidence>
<dbReference type="AlphaFoldDB" id="A0A4Q1D5X4"/>
<dbReference type="PANTHER" id="PTHR30092">
    <property type="entry name" value="INNER MEMBRANE PROTEIN CRED"/>
    <property type="match status" value="1"/>
</dbReference>
<comment type="caution">
    <text evidence="2">The sequence shown here is derived from an EMBL/GenBank/DDBJ whole genome shotgun (WGS) entry which is preliminary data.</text>
</comment>
<reference evidence="2 3" key="1">
    <citation type="submission" date="2019-01" db="EMBL/GenBank/DDBJ databases">
        <title>Filimonas sp. strain TTM-71.</title>
        <authorList>
            <person name="Chen W.-M."/>
        </authorList>
    </citation>
    <scope>NUCLEOTIDE SEQUENCE [LARGE SCALE GENOMIC DNA]</scope>
    <source>
        <strain evidence="2 3">TTM-71</strain>
    </source>
</reference>
<dbReference type="PANTHER" id="PTHR30092:SF0">
    <property type="entry name" value="INNER MEMBRANE PROTEIN CRED"/>
    <property type="match status" value="1"/>
</dbReference>
<accession>A0A4Q1D5X4</accession>
<feature type="transmembrane region" description="Helical" evidence="1">
    <location>
        <begin position="300"/>
        <end position="319"/>
    </location>
</feature>
<gene>
    <name evidence="2" type="primary">creD</name>
    <name evidence="2" type="ORF">ESB13_13280</name>
</gene>
<dbReference type="OrthoDB" id="9791851at2"/>
<dbReference type="PIRSF" id="PIRSF004548">
    <property type="entry name" value="CreD"/>
    <property type="match status" value="1"/>
</dbReference>
<keyword evidence="1" id="KW-1133">Transmembrane helix</keyword>
<evidence type="ECO:0000313" key="2">
    <source>
        <dbReference type="EMBL" id="RXK83091.1"/>
    </source>
</evidence>
<organism evidence="2 3">
    <name type="scientific">Filimonas effusa</name>
    <dbReference type="NCBI Taxonomy" id="2508721"/>
    <lineage>
        <taxon>Bacteria</taxon>
        <taxon>Pseudomonadati</taxon>
        <taxon>Bacteroidota</taxon>
        <taxon>Chitinophagia</taxon>
        <taxon>Chitinophagales</taxon>
        <taxon>Chitinophagaceae</taxon>
        <taxon>Filimonas</taxon>
    </lineage>
</organism>
<feature type="transmembrane region" description="Helical" evidence="1">
    <location>
        <begin position="404"/>
        <end position="422"/>
    </location>
</feature>
<feature type="transmembrane region" description="Helical" evidence="1">
    <location>
        <begin position="351"/>
        <end position="370"/>
    </location>
</feature>